<evidence type="ECO:0000256" key="1">
    <source>
        <dbReference type="SAM" id="Coils"/>
    </source>
</evidence>
<dbReference type="InterPro" id="IPR056813">
    <property type="entry name" value="GIL1_IRKI_C"/>
</dbReference>
<sequence length="468" mass="53228">MDSAHRPSKTGGKIAKTFQKMIHLRPSSRHRPSAHPGFCLLIPQEKLRCCESRQFEKEEADEAKEESRNRAAMEAFIAKLFATISAVKAAYAELQMAQFPYDDAAVQSADQSVVDELKALSELKHGFLKRRIDSSPPHVTLMLAEIQEQQALMRTYEITMKKMRGEIEGKEARIANLRRDLGVISGENRSLEKKMNASGCFSILDTVSFSDLNPRDFGLVLQYLLRSVRNFVKLLIREMEIAGWDVEAAAGAVHGGIEFRKRDHRAFVFESYVCREIFTGFDDPGFFPVQNDDGDGRWFPDEIHQRRVFFFEQFRKLRTASALQFLRQSPNSPFGKFLRSKYLSMVHPKMEFSFSGNLNQRKMVNGFEFPETEFFKAFAEMGRRVWLLHCLAFSFLGDIVVFQVRRGSRFSEVYMESVTEEAFAAAAACGGEDAVLRVAFTVVPGFKVGRTVVQSQVYLLPARVPAKS</sequence>
<evidence type="ECO:0000313" key="4">
    <source>
        <dbReference type="EMBL" id="CAA0817807.1"/>
    </source>
</evidence>
<evidence type="ECO:0008006" key="6">
    <source>
        <dbReference type="Google" id="ProtNLM"/>
    </source>
</evidence>
<name>A0A9N7R8M9_STRHE</name>
<dbReference type="EMBL" id="CACSLK010016728">
    <property type="protein sequence ID" value="CAA0817807.1"/>
    <property type="molecule type" value="Genomic_DNA"/>
</dbReference>
<feature type="domain" description="DUF641" evidence="2">
    <location>
        <begin position="69"/>
        <end position="194"/>
    </location>
</feature>
<comment type="caution">
    <text evidence="4">The sequence shown here is derived from an EMBL/GenBank/DDBJ whole genome shotgun (WGS) entry which is preliminary data.</text>
</comment>
<gene>
    <name evidence="4" type="ORF">SHERM_17196</name>
</gene>
<dbReference type="Pfam" id="PF04859">
    <property type="entry name" value="DUF641"/>
    <property type="match status" value="1"/>
</dbReference>
<dbReference type="Proteomes" id="UP001153555">
    <property type="component" value="Unassembled WGS sequence"/>
</dbReference>
<dbReference type="AlphaFoldDB" id="A0A9N7R8M9"/>
<feature type="coiled-coil region" evidence="1">
    <location>
        <begin position="146"/>
        <end position="194"/>
    </location>
</feature>
<organism evidence="4 5">
    <name type="scientific">Striga hermonthica</name>
    <name type="common">Purple witchweed</name>
    <name type="synonym">Buchnera hermonthica</name>
    <dbReference type="NCBI Taxonomy" id="68872"/>
    <lineage>
        <taxon>Eukaryota</taxon>
        <taxon>Viridiplantae</taxon>
        <taxon>Streptophyta</taxon>
        <taxon>Embryophyta</taxon>
        <taxon>Tracheophyta</taxon>
        <taxon>Spermatophyta</taxon>
        <taxon>Magnoliopsida</taxon>
        <taxon>eudicotyledons</taxon>
        <taxon>Gunneridae</taxon>
        <taxon>Pentapetalae</taxon>
        <taxon>asterids</taxon>
        <taxon>lamiids</taxon>
        <taxon>Lamiales</taxon>
        <taxon>Orobanchaceae</taxon>
        <taxon>Buchnereae</taxon>
        <taxon>Striga</taxon>
    </lineage>
</organism>
<proteinExistence type="predicted"/>
<evidence type="ECO:0000313" key="5">
    <source>
        <dbReference type="Proteomes" id="UP001153555"/>
    </source>
</evidence>
<dbReference type="GO" id="GO:0009639">
    <property type="term" value="P:response to red or far red light"/>
    <property type="evidence" value="ECO:0007669"/>
    <property type="project" value="InterPro"/>
</dbReference>
<dbReference type="InterPro" id="IPR040225">
    <property type="entry name" value="GIL1-like"/>
</dbReference>
<dbReference type="Pfam" id="PF24994">
    <property type="entry name" value="GIL1_IRKI_C"/>
    <property type="match status" value="1"/>
</dbReference>
<keyword evidence="5" id="KW-1185">Reference proteome</keyword>
<feature type="domain" description="GIL1/IRKI C-terminal" evidence="3">
    <location>
        <begin position="401"/>
        <end position="458"/>
    </location>
</feature>
<accession>A0A9N7R8M9</accession>
<protein>
    <recommendedName>
        <fullName evidence="6">DUF641 domain-containing protein</fullName>
    </recommendedName>
</protein>
<dbReference type="PANTHER" id="PTHR31161">
    <property type="entry name" value="PROTEIN GRAVITROPIC IN THE LIGHT 1"/>
    <property type="match status" value="1"/>
</dbReference>
<evidence type="ECO:0000259" key="2">
    <source>
        <dbReference type="Pfam" id="PF04859"/>
    </source>
</evidence>
<dbReference type="GO" id="GO:0009959">
    <property type="term" value="P:negative gravitropism"/>
    <property type="evidence" value="ECO:0007669"/>
    <property type="project" value="InterPro"/>
</dbReference>
<dbReference type="InterPro" id="IPR006943">
    <property type="entry name" value="DUF641_pln"/>
</dbReference>
<reference evidence="4" key="1">
    <citation type="submission" date="2019-12" db="EMBL/GenBank/DDBJ databases">
        <authorList>
            <person name="Scholes J."/>
        </authorList>
    </citation>
    <scope>NUCLEOTIDE SEQUENCE</scope>
</reference>
<dbReference type="OrthoDB" id="1915848at2759"/>
<evidence type="ECO:0000259" key="3">
    <source>
        <dbReference type="Pfam" id="PF24994"/>
    </source>
</evidence>
<keyword evidence="1" id="KW-0175">Coiled coil</keyword>